<comment type="catalytic activity">
    <reaction evidence="11">
        <text>L-threonine + hydrogencarbonate + ATP = L-threonylcarbamoyladenylate + diphosphate + H2O</text>
        <dbReference type="Rhea" id="RHEA:36407"/>
        <dbReference type="ChEBI" id="CHEBI:15377"/>
        <dbReference type="ChEBI" id="CHEBI:17544"/>
        <dbReference type="ChEBI" id="CHEBI:30616"/>
        <dbReference type="ChEBI" id="CHEBI:33019"/>
        <dbReference type="ChEBI" id="CHEBI:57926"/>
        <dbReference type="ChEBI" id="CHEBI:73682"/>
        <dbReference type="EC" id="2.7.7.87"/>
    </reaction>
</comment>
<keyword evidence="7" id="KW-0548">Nucleotidyltransferase</keyword>
<reference evidence="13 14" key="1">
    <citation type="submission" date="2019-04" db="EMBL/GenBank/DDBJ databases">
        <authorList>
            <person name="Jiang L."/>
        </authorList>
    </citation>
    <scope>NUCLEOTIDE SEQUENCE [LARGE SCALE GENOMIC DNA]</scope>
    <source>
        <strain evidence="13 14">YIM 131853</strain>
    </source>
</reference>
<proteinExistence type="inferred from homology"/>
<evidence type="ECO:0000256" key="9">
    <source>
        <dbReference type="ARBA" id="ARBA00022840"/>
    </source>
</evidence>
<dbReference type="GO" id="GO:0006450">
    <property type="term" value="P:regulation of translational fidelity"/>
    <property type="evidence" value="ECO:0007669"/>
    <property type="project" value="TreeGrafter"/>
</dbReference>
<comment type="subcellular location">
    <subcellularLocation>
        <location evidence="1">Cytoplasm</location>
    </subcellularLocation>
</comment>
<evidence type="ECO:0000256" key="4">
    <source>
        <dbReference type="ARBA" id="ARBA00022490"/>
    </source>
</evidence>
<dbReference type="SUPFAM" id="SSF55821">
    <property type="entry name" value="YrdC/RibB"/>
    <property type="match status" value="1"/>
</dbReference>
<dbReference type="GO" id="GO:0061710">
    <property type="term" value="F:L-threonylcarbamoyladenylate synthase"/>
    <property type="evidence" value="ECO:0007669"/>
    <property type="project" value="UniProtKB-EC"/>
</dbReference>
<gene>
    <name evidence="13" type="ORF">E6C64_05290</name>
</gene>
<evidence type="ECO:0000256" key="1">
    <source>
        <dbReference type="ARBA" id="ARBA00004496"/>
    </source>
</evidence>
<dbReference type="AlphaFoldDB" id="A0A4S4FQ55"/>
<dbReference type="GO" id="GO:0000049">
    <property type="term" value="F:tRNA binding"/>
    <property type="evidence" value="ECO:0007669"/>
    <property type="project" value="TreeGrafter"/>
</dbReference>
<keyword evidence="9" id="KW-0067">ATP-binding</keyword>
<dbReference type="InterPro" id="IPR006070">
    <property type="entry name" value="Sua5-like_dom"/>
</dbReference>
<evidence type="ECO:0000313" key="14">
    <source>
        <dbReference type="Proteomes" id="UP000309133"/>
    </source>
</evidence>
<dbReference type="GO" id="GO:0008033">
    <property type="term" value="P:tRNA processing"/>
    <property type="evidence" value="ECO:0007669"/>
    <property type="project" value="UniProtKB-KW"/>
</dbReference>
<dbReference type="EC" id="2.7.7.87" evidence="3"/>
<keyword evidence="4" id="KW-0963">Cytoplasm</keyword>
<evidence type="ECO:0000313" key="13">
    <source>
        <dbReference type="EMBL" id="THG31496.1"/>
    </source>
</evidence>
<evidence type="ECO:0000256" key="7">
    <source>
        <dbReference type="ARBA" id="ARBA00022695"/>
    </source>
</evidence>
<dbReference type="OrthoDB" id="9814580at2"/>
<dbReference type="InterPro" id="IPR050156">
    <property type="entry name" value="TC-AMP_synthase_SUA5"/>
</dbReference>
<evidence type="ECO:0000256" key="11">
    <source>
        <dbReference type="ARBA" id="ARBA00048366"/>
    </source>
</evidence>
<dbReference type="PROSITE" id="PS51163">
    <property type="entry name" value="YRDC"/>
    <property type="match status" value="1"/>
</dbReference>
<comment type="caution">
    <text evidence="13">The sequence shown here is derived from an EMBL/GenBank/DDBJ whole genome shotgun (WGS) entry which is preliminary data.</text>
</comment>
<dbReference type="PANTHER" id="PTHR17490">
    <property type="entry name" value="SUA5"/>
    <property type="match status" value="1"/>
</dbReference>
<name>A0A4S4FQ55_9MICO</name>
<dbReference type="Gene3D" id="3.90.870.10">
    <property type="entry name" value="DHBP synthase"/>
    <property type="match status" value="1"/>
</dbReference>
<keyword evidence="14" id="KW-1185">Reference proteome</keyword>
<dbReference type="Pfam" id="PF01300">
    <property type="entry name" value="Sua5_yciO_yrdC"/>
    <property type="match status" value="1"/>
</dbReference>
<dbReference type="GO" id="GO:0003725">
    <property type="term" value="F:double-stranded RNA binding"/>
    <property type="evidence" value="ECO:0007669"/>
    <property type="project" value="InterPro"/>
</dbReference>
<keyword evidence="5" id="KW-0808">Transferase</keyword>
<protein>
    <recommendedName>
        <fullName evidence="10">L-threonylcarbamoyladenylate synthase</fullName>
        <ecNumber evidence="3">2.7.7.87</ecNumber>
    </recommendedName>
    <alternativeName>
        <fullName evidence="10">L-threonylcarbamoyladenylate synthase</fullName>
    </alternativeName>
</protein>
<evidence type="ECO:0000256" key="2">
    <source>
        <dbReference type="ARBA" id="ARBA00007663"/>
    </source>
</evidence>
<feature type="domain" description="YrdC-like" evidence="12">
    <location>
        <begin position="14"/>
        <end position="201"/>
    </location>
</feature>
<evidence type="ECO:0000256" key="3">
    <source>
        <dbReference type="ARBA" id="ARBA00012584"/>
    </source>
</evidence>
<keyword evidence="6" id="KW-0819">tRNA processing</keyword>
<organism evidence="13 14">
    <name type="scientific">Naasia lichenicola</name>
    <dbReference type="NCBI Taxonomy" id="2565933"/>
    <lineage>
        <taxon>Bacteria</taxon>
        <taxon>Bacillati</taxon>
        <taxon>Actinomycetota</taxon>
        <taxon>Actinomycetes</taxon>
        <taxon>Micrococcales</taxon>
        <taxon>Microbacteriaceae</taxon>
        <taxon>Naasia</taxon>
    </lineage>
</organism>
<sequence>MARIFDCSDAPELLAGMRHARGAIGRGGLVVLPTDTVYGIAADAFDGAAVQRLLAAKGRGRQSPPPVLVPGMPTLEALAESIPDSVRDLVAVFWPGALTVIVRARSSLAWDLGDTNGTVALRMPNQALALELLAETGPLAVSSANKTGDPAATTAQNALAQLGDSVEIYLDGGPTPGAVPSTIIDASREGEPLRIVRLGLIDEAAIRGVVGDALPEAPLGEDHISAEPESQAPAP</sequence>
<evidence type="ECO:0000256" key="10">
    <source>
        <dbReference type="ARBA" id="ARBA00029774"/>
    </source>
</evidence>
<dbReference type="PANTHER" id="PTHR17490:SF16">
    <property type="entry name" value="THREONYLCARBAMOYL-AMP SYNTHASE"/>
    <property type="match status" value="1"/>
</dbReference>
<dbReference type="InterPro" id="IPR017945">
    <property type="entry name" value="DHBP_synth_RibB-like_a/b_dom"/>
</dbReference>
<evidence type="ECO:0000256" key="8">
    <source>
        <dbReference type="ARBA" id="ARBA00022741"/>
    </source>
</evidence>
<keyword evidence="8" id="KW-0547">Nucleotide-binding</keyword>
<comment type="similarity">
    <text evidence="2">Belongs to the SUA5 family.</text>
</comment>
<dbReference type="RefSeq" id="WP_136426616.1">
    <property type="nucleotide sequence ID" value="NZ_SSSM01000003.1"/>
</dbReference>
<dbReference type="NCBIfam" id="TIGR00057">
    <property type="entry name" value="L-threonylcarbamoyladenylate synthase"/>
    <property type="match status" value="1"/>
</dbReference>
<evidence type="ECO:0000256" key="5">
    <source>
        <dbReference type="ARBA" id="ARBA00022679"/>
    </source>
</evidence>
<dbReference type="GO" id="GO:0005737">
    <property type="term" value="C:cytoplasm"/>
    <property type="evidence" value="ECO:0007669"/>
    <property type="project" value="UniProtKB-SubCell"/>
</dbReference>
<dbReference type="EMBL" id="SSSM01000003">
    <property type="protein sequence ID" value="THG31496.1"/>
    <property type="molecule type" value="Genomic_DNA"/>
</dbReference>
<dbReference type="GO" id="GO:0005524">
    <property type="term" value="F:ATP binding"/>
    <property type="evidence" value="ECO:0007669"/>
    <property type="project" value="UniProtKB-KW"/>
</dbReference>
<evidence type="ECO:0000259" key="12">
    <source>
        <dbReference type="PROSITE" id="PS51163"/>
    </source>
</evidence>
<dbReference type="Proteomes" id="UP000309133">
    <property type="component" value="Unassembled WGS sequence"/>
</dbReference>
<evidence type="ECO:0000256" key="6">
    <source>
        <dbReference type="ARBA" id="ARBA00022694"/>
    </source>
</evidence>
<accession>A0A4S4FQ55</accession>